<feature type="transmembrane region" description="Helical" evidence="1">
    <location>
        <begin position="49"/>
        <end position="68"/>
    </location>
</feature>
<keyword evidence="1" id="KW-1133">Transmembrane helix</keyword>
<sequence length="284" mass="27871">MEFSTGSGGDIVPSEADLEECKVTVPQLGVRPTGFAGVRPHNSPWTQDCTLFAGGDGCPVVVVVVLLVELAVMGGGSSPSPADPDGSPLGLLLLAVVLVAVQVTVLVVVGGGSSPSIAALDSCPLGLLLLAVVLVAVQVALQEVGLAVVGGDSSPSPAASDGCTTMVGGGGSDWVPAPGTLSLLLAVAGPLPLLPAAGAASLPFRPAAGAASLLFRLAAGVDSLSFRLAAGADSLPFLDALVAGTLSVCLAGGWDPFPPGVVGDTTVPLIWVAEVFAWDLTALV</sequence>
<reference evidence="2" key="1">
    <citation type="journal article" date="2022" name="bioRxiv">
        <title>Sequencing and chromosome-scale assembly of the giantPleurodeles waltlgenome.</title>
        <authorList>
            <person name="Brown T."/>
            <person name="Elewa A."/>
            <person name="Iarovenko S."/>
            <person name="Subramanian E."/>
            <person name="Araus A.J."/>
            <person name="Petzold A."/>
            <person name="Susuki M."/>
            <person name="Suzuki K.-i.T."/>
            <person name="Hayashi T."/>
            <person name="Toyoda A."/>
            <person name="Oliveira C."/>
            <person name="Osipova E."/>
            <person name="Leigh N.D."/>
            <person name="Simon A."/>
            <person name="Yun M.H."/>
        </authorList>
    </citation>
    <scope>NUCLEOTIDE SEQUENCE</scope>
    <source>
        <strain evidence="2">20211129_DDA</strain>
        <tissue evidence="2">Liver</tissue>
    </source>
</reference>
<organism evidence="2 3">
    <name type="scientific">Pleurodeles waltl</name>
    <name type="common">Iberian ribbed newt</name>
    <dbReference type="NCBI Taxonomy" id="8319"/>
    <lineage>
        <taxon>Eukaryota</taxon>
        <taxon>Metazoa</taxon>
        <taxon>Chordata</taxon>
        <taxon>Craniata</taxon>
        <taxon>Vertebrata</taxon>
        <taxon>Euteleostomi</taxon>
        <taxon>Amphibia</taxon>
        <taxon>Batrachia</taxon>
        <taxon>Caudata</taxon>
        <taxon>Salamandroidea</taxon>
        <taxon>Salamandridae</taxon>
        <taxon>Pleurodelinae</taxon>
        <taxon>Pleurodeles</taxon>
    </lineage>
</organism>
<dbReference type="Proteomes" id="UP001066276">
    <property type="component" value="Chromosome 5"/>
</dbReference>
<accession>A0AAV7RUL8</accession>
<feature type="transmembrane region" description="Helical" evidence="1">
    <location>
        <begin position="88"/>
        <end position="111"/>
    </location>
</feature>
<keyword evidence="1" id="KW-0472">Membrane</keyword>
<dbReference type="AlphaFoldDB" id="A0AAV7RUL8"/>
<evidence type="ECO:0000313" key="3">
    <source>
        <dbReference type="Proteomes" id="UP001066276"/>
    </source>
</evidence>
<dbReference type="EMBL" id="JANPWB010000009">
    <property type="protein sequence ID" value="KAJ1155663.1"/>
    <property type="molecule type" value="Genomic_DNA"/>
</dbReference>
<comment type="caution">
    <text evidence="2">The sequence shown here is derived from an EMBL/GenBank/DDBJ whole genome shotgun (WGS) entry which is preliminary data.</text>
</comment>
<proteinExistence type="predicted"/>
<gene>
    <name evidence="2" type="ORF">NDU88_008392</name>
</gene>
<evidence type="ECO:0000256" key="1">
    <source>
        <dbReference type="SAM" id="Phobius"/>
    </source>
</evidence>
<feature type="transmembrane region" description="Helical" evidence="1">
    <location>
        <begin position="123"/>
        <end position="141"/>
    </location>
</feature>
<protein>
    <submittedName>
        <fullName evidence="2">Uncharacterized protein</fullName>
    </submittedName>
</protein>
<name>A0AAV7RUL8_PLEWA</name>
<keyword evidence="1" id="KW-0812">Transmembrane</keyword>
<evidence type="ECO:0000313" key="2">
    <source>
        <dbReference type="EMBL" id="KAJ1155663.1"/>
    </source>
</evidence>
<keyword evidence="3" id="KW-1185">Reference proteome</keyword>